<dbReference type="PROSITE" id="PS50181">
    <property type="entry name" value="FBOX"/>
    <property type="match status" value="1"/>
</dbReference>
<comment type="caution">
    <text evidence="2">The sequence shown here is derived from an EMBL/GenBank/DDBJ whole genome shotgun (WGS) entry which is preliminary data.</text>
</comment>
<dbReference type="InterPro" id="IPR036047">
    <property type="entry name" value="F-box-like_dom_sf"/>
</dbReference>
<name>A0ABD1CWF7_CULPP</name>
<evidence type="ECO:0000259" key="1">
    <source>
        <dbReference type="PROSITE" id="PS50181"/>
    </source>
</evidence>
<accession>A0ABD1CWF7</accession>
<dbReference type="EMBL" id="JBEHCU010008962">
    <property type="protein sequence ID" value="KAL1380778.1"/>
    <property type="molecule type" value="Genomic_DNA"/>
</dbReference>
<dbReference type="InterPro" id="IPR001810">
    <property type="entry name" value="F-box_dom"/>
</dbReference>
<dbReference type="SUPFAM" id="SSF52047">
    <property type="entry name" value="RNI-like"/>
    <property type="match status" value="1"/>
</dbReference>
<protein>
    <recommendedName>
        <fullName evidence="1">F-box domain-containing protein</fullName>
    </recommendedName>
</protein>
<dbReference type="PANTHER" id="PTHR38926:SF5">
    <property type="entry name" value="F-BOX AND LEUCINE-RICH REPEAT PROTEIN 6"/>
    <property type="match status" value="1"/>
</dbReference>
<dbReference type="SMART" id="SM00256">
    <property type="entry name" value="FBOX"/>
    <property type="match status" value="1"/>
</dbReference>
<reference evidence="2 3" key="1">
    <citation type="submission" date="2024-05" db="EMBL/GenBank/DDBJ databases">
        <title>Culex pipiens pipiens assembly and annotation.</title>
        <authorList>
            <person name="Alout H."/>
            <person name="Durand T."/>
        </authorList>
    </citation>
    <scope>NUCLEOTIDE SEQUENCE [LARGE SCALE GENOMIC DNA]</scope>
    <source>
        <strain evidence="2">HA-2024</strain>
        <tissue evidence="2">Whole body</tissue>
    </source>
</reference>
<organism evidence="2 3">
    <name type="scientific">Culex pipiens pipiens</name>
    <name type="common">Northern house mosquito</name>
    <dbReference type="NCBI Taxonomy" id="38569"/>
    <lineage>
        <taxon>Eukaryota</taxon>
        <taxon>Metazoa</taxon>
        <taxon>Ecdysozoa</taxon>
        <taxon>Arthropoda</taxon>
        <taxon>Hexapoda</taxon>
        <taxon>Insecta</taxon>
        <taxon>Pterygota</taxon>
        <taxon>Neoptera</taxon>
        <taxon>Endopterygota</taxon>
        <taxon>Diptera</taxon>
        <taxon>Nematocera</taxon>
        <taxon>Culicoidea</taxon>
        <taxon>Culicidae</taxon>
        <taxon>Culicinae</taxon>
        <taxon>Culicini</taxon>
        <taxon>Culex</taxon>
        <taxon>Culex</taxon>
    </lineage>
</organism>
<dbReference type="Pfam" id="PF12937">
    <property type="entry name" value="F-box-like"/>
    <property type="match status" value="1"/>
</dbReference>
<proteinExistence type="predicted"/>
<dbReference type="Gene3D" id="3.80.10.10">
    <property type="entry name" value="Ribonuclease Inhibitor"/>
    <property type="match status" value="1"/>
</dbReference>
<dbReference type="Proteomes" id="UP001562425">
    <property type="component" value="Unassembled WGS sequence"/>
</dbReference>
<dbReference type="SUPFAM" id="SSF81383">
    <property type="entry name" value="F-box domain"/>
    <property type="match status" value="1"/>
</dbReference>
<dbReference type="PANTHER" id="PTHR38926">
    <property type="entry name" value="F-BOX DOMAIN CONTAINING PROTEIN, EXPRESSED"/>
    <property type="match status" value="1"/>
</dbReference>
<keyword evidence="3" id="KW-1185">Reference proteome</keyword>
<dbReference type="Gene3D" id="1.20.1280.50">
    <property type="match status" value="1"/>
</dbReference>
<gene>
    <name evidence="2" type="ORF">pipiens_013937</name>
</gene>
<evidence type="ECO:0000313" key="3">
    <source>
        <dbReference type="Proteomes" id="UP001562425"/>
    </source>
</evidence>
<feature type="domain" description="F-box" evidence="1">
    <location>
        <begin position="7"/>
        <end position="54"/>
    </location>
</feature>
<dbReference type="AlphaFoldDB" id="A0ABD1CWF7"/>
<sequence>MQQQPSPSPWEQLPSELLAEIFSHLSPVQLERVRLTCHRWNHVVCDTPALMAQFELRFDSQSAPFNGDHHEQSKMAANVTGRYSVAHVQLGLEGPLWDKIGETIQRLTVAINNKVNPLIELLRMTPNLKSLSLDNCKLDLSKDYDSAGSVDFKLEHLSELNFHGEFVDLFCQICPNLEALNYQYASSQPLETDVMPLIRTTQATLQKLTLDDDYMSSDEVWNICPLDRLHLKELSLAFDWEDPWTEMERFVALISKQPALELLRLEPVVTGGTDIKHDDVLILVRELKQLKTLNLPKRSAMTAVVLDHIVEHGHSLERLQIQLDRSDILPEQLAQLSRTIRVRLYDMPFEIPYPDMSDFDSAKIDELVSMLNEAFSI</sequence>
<dbReference type="InterPro" id="IPR032675">
    <property type="entry name" value="LRR_dom_sf"/>
</dbReference>
<evidence type="ECO:0000313" key="2">
    <source>
        <dbReference type="EMBL" id="KAL1380778.1"/>
    </source>
</evidence>